<dbReference type="KEGG" id="ztr:MYCGRDRAFT_97972"/>
<accession>F9XRX9</accession>
<dbReference type="RefSeq" id="XP_003847021.1">
    <property type="nucleotide sequence ID" value="XM_003846973.1"/>
</dbReference>
<feature type="compositionally biased region" description="Basic and acidic residues" evidence="1">
    <location>
        <begin position="44"/>
        <end position="76"/>
    </location>
</feature>
<dbReference type="STRING" id="336722.F9XRX9"/>
<dbReference type="HOGENOM" id="CLU_1190689_0_0_1"/>
<feature type="region of interest" description="Disordered" evidence="1">
    <location>
        <begin position="1"/>
        <end position="76"/>
    </location>
</feature>
<organism evidence="2 3">
    <name type="scientific">Zymoseptoria tritici (strain CBS 115943 / IPO323)</name>
    <name type="common">Speckled leaf blotch fungus</name>
    <name type="synonym">Septoria tritici</name>
    <dbReference type="NCBI Taxonomy" id="336722"/>
    <lineage>
        <taxon>Eukaryota</taxon>
        <taxon>Fungi</taxon>
        <taxon>Dikarya</taxon>
        <taxon>Ascomycota</taxon>
        <taxon>Pezizomycotina</taxon>
        <taxon>Dothideomycetes</taxon>
        <taxon>Dothideomycetidae</taxon>
        <taxon>Mycosphaerellales</taxon>
        <taxon>Mycosphaerellaceae</taxon>
        <taxon>Zymoseptoria</taxon>
    </lineage>
</organism>
<dbReference type="EMBL" id="CM001214">
    <property type="protein sequence ID" value="EGP81997.1"/>
    <property type="molecule type" value="Genomic_DNA"/>
</dbReference>
<feature type="compositionally biased region" description="Basic and acidic residues" evidence="1">
    <location>
        <begin position="1"/>
        <end position="15"/>
    </location>
</feature>
<evidence type="ECO:0000256" key="1">
    <source>
        <dbReference type="SAM" id="MobiDB-lite"/>
    </source>
</evidence>
<proteinExistence type="predicted"/>
<evidence type="ECO:0000313" key="2">
    <source>
        <dbReference type="EMBL" id="EGP81997.1"/>
    </source>
</evidence>
<evidence type="ECO:0000313" key="3">
    <source>
        <dbReference type="Proteomes" id="UP000008062"/>
    </source>
</evidence>
<dbReference type="GeneID" id="13399205"/>
<name>F9XRX9_ZYMTI</name>
<dbReference type="InParanoid" id="F9XRX9"/>
<keyword evidence="3" id="KW-1185">Reference proteome</keyword>
<sequence length="233" mass="26334">MSSEDDLRSFIRTWDDGNGSATDDDDDFERSTNRHRLRSTANLTKDDIQELGLPDDHNDGSSAIKSKDESPKDKSRIRVRRMMEEKIDPTKMTKIEWTSVWAAYTEAWTDPEFEFVLEHTSPKAPKGMENLLPRQPIPHPWKSPAALVEAAAEYRDLFGYTPPAEKKKTLQKTTTAQVTAALAEKNKQKLAQANSVQKTHTVPIQSKTLLTKKNKQTHYLTPAPAAKKGVDFI</sequence>
<reference evidence="2 3" key="1">
    <citation type="journal article" date="2011" name="PLoS Genet.">
        <title>Finished genome of the fungal wheat pathogen Mycosphaerella graminicola reveals dispensome structure, chromosome plasticity, and stealth pathogenesis.</title>
        <authorList>
            <person name="Goodwin S.B."/>
            <person name="Ben M'barek S."/>
            <person name="Dhillon B."/>
            <person name="Wittenberg A.H.J."/>
            <person name="Crane C.F."/>
            <person name="Hane J.K."/>
            <person name="Foster A.J."/>
            <person name="Van der Lee T.A.J."/>
            <person name="Grimwood J."/>
            <person name="Aerts A."/>
            <person name="Antoniw J."/>
            <person name="Bailey A."/>
            <person name="Bluhm B."/>
            <person name="Bowler J."/>
            <person name="Bristow J."/>
            <person name="van der Burgt A."/>
            <person name="Canto-Canche B."/>
            <person name="Churchill A.C.L."/>
            <person name="Conde-Ferraez L."/>
            <person name="Cools H.J."/>
            <person name="Coutinho P.M."/>
            <person name="Csukai M."/>
            <person name="Dehal P."/>
            <person name="De Wit P."/>
            <person name="Donzelli B."/>
            <person name="van de Geest H.C."/>
            <person name="van Ham R.C.H.J."/>
            <person name="Hammond-Kosack K.E."/>
            <person name="Henrissat B."/>
            <person name="Kilian A."/>
            <person name="Kobayashi A.K."/>
            <person name="Koopmann E."/>
            <person name="Kourmpetis Y."/>
            <person name="Kuzniar A."/>
            <person name="Lindquist E."/>
            <person name="Lombard V."/>
            <person name="Maliepaard C."/>
            <person name="Martins N."/>
            <person name="Mehrabi R."/>
            <person name="Nap J.P.H."/>
            <person name="Ponomarenko A."/>
            <person name="Rudd J.J."/>
            <person name="Salamov A."/>
            <person name="Schmutz J."/>
            <person name="Schouten H.J."/>
            <person name="Shapiro H."/>
            <person name="Stergiopoulos I."/>
            <person name="Torriani S.F.F."/>
            <person name="Tu H."/>
            <person name="de Vries R.P."/>
            <person name="Waalwijk C."/>
            <person name="Ware S.B."/>
            <person name="Wiebenga A."/>
            <person name="Zwiers L.-H."/>
            <person name="Oliver R.P."/>
            <person name="Grigoriev I.V."/>
            <person name="Kema G.H.J."/>
        </authorList>
    </citation>
    <scope>NUCLEOTIDE SEQUENCE [LARGE SCALE GENOMIC DNA]</scope>
    <source>
        <strain evidence="3">CBS 115943 / IPO323</strain>
    </source>
</reference>
<protein>
    <submittedName>
        <fullName evidence="2">Uncharacterized protein</fullName>
    </submittedName>
</protein>
<dbReference type="Proteomes" id="UP000008062">
    <property type="component" value="Chromosome 19"/>
</dbReference>
<gene>
    <name evidence="2" type="ORF">MYCGRDRAFT_97972</name>
</gene>
<dbReference type="AlphaFoldDB" id="F9XRX9"/>